<dbReference type="EMBL" id="UINC01216591">
    <property type="protein sequence ID" value="SVE42788.1"/>
    <property type="molecule type" value="Genomic_DNA"/>
</dbReference>
<dbReference type="InterPro" id="IPR005543">
    <property type="entry name" value="PASTA_dom"/>
</dbReference>
<feature type="domain" description="PASTA" evidence="1">
    <location>
        <begin position="1"/>
        <end position="38"/>
    </location>
</feature>
<dbReference type="CDD" id="cd06577">
    <property type="entry name" value="PASTA_pknB"/>
    <property type="match status" value="4"/>
</dbReference>
<feature type="non-terminal residue" evidence="2">
    <location>
        <position position="1"/>
    </location>
</feature>
<dbReference type="Pfam" id="PF03793">
    <property type="entry name" value="PASTA"/>
    <property type="match status" value="3"/>
</dbReference>
<proteinExistence type="predicted"/>
<feature type="domain" description="PASTA" evidence="1">
    <location>
        <begin position="172"/>
        <end position="236"/>
    </location>
</feature>
<sequence length="236" mass="24699">GLVRREESRQPEGTVLSQAPAAGDRVVIETAVTLVIATPVTVVVPDLVGQDVVAVDTLLRATELRRGGTSTQESRETEGTVLSHEPAARRRVAVETDVDLVVATPVTVLVPDLVGLDETTVAALLQDTELTRGTVDRKESRQTAGTVLAQAPPAGTRVIITTPVAFAVARPATVVMPDVSGLTEAAALDLLDQYELGLGILANRESPIDIGRVLEQWPAVGIRVDIGTGVDLVVAA</sequence>
<evidence type="ECO:0000313" key="2">
    <source>
        <dbReference type="EMBL" id="SVE42788.1"/>
    </source>
</evidence>
<protein>
    <recommendedName>
        <fullName evidence="1">PASTA domain-containing protein</fullName>
    </recommendedName>
</protein>
<dbReference type="Gene3D" id="3.30.10.20">
    <property type="match status" value="4"/>
</dbReference>
<dbReference type="PROSITE" id="PS51178">
    <property type="entry name" value="PASTA"/>
    <property type="match status" value="3"/>
</dbReference>
<feature type="domain" description="PASTA" evidence="1">
    <location>
        <begin position="104"/>
        <end position="170"/>
    </location>
</feature>
<name>A0A383DFZ4_9ZZZZ</name>
<reference evidence="2" key="1">
    <citation type="submission" date="2018-05" db="EMBL/GenBank/DDBJ databases">
        <authorList>
            <person name="Lanie J.A."/>
            <person name="Ng W.-L."/>
            <person name="Kazmierczak K.M."/>
            <person name="Andrzejewski T.M."/>
            <person name="Davidsen T.M."/>
            <person name="Wayne K.J."/>
            <person name="Tettelin H."/>
            <person name="Glass J.I."/>
            <person name="Rusch D."/>
            <person name="Podicherti R."/>
            <person name="Tsui H.-C.T."/>
            <person name="Winkler M.E."/>
        </authorList>
    </citation>
    <scope>NUCLEOTIDE SEQUENCE</scope>
</reference>
<feature type="non-terminal residue" evidence="2">
    <location>
        <position position="236"/>
    </location>
</feature>
<dbReference type="SMART" id="SM00740">
    <property type="entry name" value="PASTA"/>
    <property type="match status" value="3"/>
</dbReference>
<evidence type="ECO:0000259" key="1">
    <source>
        <dbReference type="PROSITE" id="PS51178"/>
    </source>
</evidence>
<dbReference type="AlphaFoldDB" id="A0A383DFZ4"/>
<gene>
    <name evidence="2" type="ORF">METZ01_LOCUS495642</name>
</gene>
<organism evidence="2">
    <name type="scientific">marine metagenome</name>
    <dbReference type="NCBI Taxonomy" id="408172"/>
    <lineage>
        <taxon>unclassified sequences</taxon>
        <taxon>metagenomes</taxon>
        <taxon>ecological metagenomes</taxon>
    </lineage>
</organism>
<accession>A0A383DFZ4</accession>